<reference evidence="1" key="1">
    <citation type="submission" date="2020-03" db="EMBL/GenBank/DDBJ databases">
        <title>Castanea mollissima Vanexum genome sequencing.</title>
        <authorList>
            <person name="Staton M."/>
        </authorList>
    </citation>
    <scope>NUCLEOTIDE SEQUENCE</scope>
    <source>
        <tissue evidence="1">Leaf</tissue>
    </source>
</reference>
<proteinExistence type="predicted"/>
<organism evidence="1 2">
    <name type="scientific">Castanea mollissima</name>
    <name type="common">Chinese chestnut</name>
    <dbReference type="NCBI Taxonomy" id="60419"/>
    <lineage>
        <taxon>Eukaryota</taxon>
        <taxon>Viridiplantae</taxon>
        <taxon>Streptophyta</taxon>
        <taxon>Embryophyta</taxon>
        <taxon>Tracheophyta</taxon>
        <taxon>Spermatophyta</taxon>
        <taxon>Magnoliopsida</taxon>
        <taxon>eudicotyledons</taxon>
        <taxon>Gunneridae</taxon>
        <taxon>Pentapetalae</taxon>
        <taxon>rosids</taxon>
        <taxon>fabids</taxon>
        <taxon>Fagales</taxon>
        <taxon>Fagaceae</taxon>
        <taxon>Castanea</taxon>
    </lineage>
</organism>
<name>A0A8J4QFJ7_9ROSI</name>
<dbReference type="EMBL" id="JRKL02005613">
    <property type="protein sequence ID" value="KAF3950196.1"/>
    <property type="molecule type" value="Genomic_DNA"/>
</dbReference>
<comment type="caution">
    <text evidence="1">The sequence shown here is derived from an EMBL/GenBank/DDBJ whole genome shotgun (WGS) entry which is preliminary data.</text>
</comment>
<evidence type="ECO:0000313" key="1">
    <source>
        <dbReference type="EMBL" id="KAF3950196.1"/>
    </source>
</evidence>
<protein>
    <submittedName>
        <fullName evidence="1">Uncharacterized protein</fullName>
    </submittedName>
</protein>
<evidence type="ECO:0000313" key="2">
    <source>
        <dbReference type="Proteomes" id="UP000737018"/>
    </source>
</evidence>
<dbReference type="Proteomes" id="UP000737018">
    <property type="component" value="Unassembled WGS sequence"/>
</dbReference>
<keyword evidence="2" id="KW-1185">Reference proteome</keyword>
<dbReference type="AlphaFoldDB" id="A0A8J4QFJ7"/>
<accession>A0A8J4QFJ7</accession>
<sequence length="70" mass="7599">MPSLFSSPPPAPIFFVSSLATDGPEETLSCLIHMAKLQDSSIKLDKEASDLLHGGLRAKKGCYPKLYVYS</sequence>
<gene>
    <name evidence="1" type="ORF">CMV_024016</name>
</gene>